<evidence type="ECO:0000259" key="1">
    <source>
        <dbReference type="PROSITE" id="PS51781"/>
    </source>
</evidence>
<evidence type="ECO:0000313" key="3">
    <source>
        <dbReference type="Proteomes" id="UP000010473"/>
    </source>
</evidence>
<evidence type="ECO:0000313" key="2">
    <source>
        <dbReference type="EMBL" id="AFZ36393.1"/>
    </source>
</evidence>
<organism evidence="2 3">
    <name type="scientific">Stanieria cyanosphaera (strain ATCC 29371 / PCC 7437)</name>
    <dbReference type="NCBI Taxonomy" id="111780"/>
    <lineage>
        <taxon>Bacteria</taxon>
        <taxon>Bacillati</taxon>
        <taxon>Cyanobacteriota</taxon>
        <taxon>Cyanophyceae</taxon>
        <taxon>Pleurocapsales</taxon>
        <taxon>Dermocarpellaceae</taxon>
        <taxon>Stanieria</taxon>
    </lineage>
</organism>
<dbReference type="InterPro" id="IPR003646">
    <property type="entry name" value="SH3-like_bac-type"/>
</dbReference>
<dbReference type="SMART" id="SM00287">
    <property type="entry name" value="SH3b"/>
    <property type="match status" value="1"/>
</dbReference>
<dbReference type="HOGENOM" id="CLU_1947509_0_0_3"/>
<gene>
    <name evidence="2" type="ordered locus">Sta7437_2873</name>
</gene>
<keyword evidence="3" id="KW-1185">Reference proteome</keyword>
<dbReference type="EMBL" id="CP003653">
    <property type="protein sequence ID" value="AFZ36393.1"/>
    <property type="molecule type" value="Genomic_DNA"/>
</dbReference>
<protein>
    <submittedName>
        <fullName evidence="2">SH3 type 3 domain protein</fullName>
    </submittedName>
</protein>
<dbReference type="eggNOG" id="COG3103">
    <property type="taxonomic scope" value="Bacteria"/>
</dbReference>
<dbReference type="KEGG" id="scs:Sta7437_2873"/>
<dbReference type="Gene3D" id="2.30.30.40">
    <property type="entry name" value="SH3 Domains"/>
    <property type="match status" value="1"/>
</dbReference>
<dbReference type="OrthoDB" id="5815858at2"/>
<feature type="domain" description="SH3b" evidence="1">
    <location>
        <begin position="47"/>
        <end position="118"/>
    </location>
</feature>
<proteinExistence type="predicted"/>
<dbReference type="RefSeq" id="WP_015194060.1">
    <property type="nucleotide sequence ID" value="NC_019748.1"/>
</dbReference>
<reference evidence="3" key="1">
    <citation type="journal article" date="2013" name="Proc. Natl. Acad. Sci. U.S.A.">
        <title>Improving the coverage of the cyanobacterial phylum using diversity-driven genome sequencing.</title>
        <authorList>
            <person name="Shih P.M."/>
            <person name="Wu D."/>
            <person name="Latifi A."/>
            <person name="Axen S.D."/>
            <person name="Fewer D.P."/>
            <person name="Talla E."/>
            <person name="Calteau A."/>
            <person name="Cai F."/>
            <person name="Tandeau de Marsac N."/>
            <person name="Rippka R."/>
            <person name="Herdman M."/>
            <person name="Sivonen K."/>
            <person name="Coursin T."/>
            <person name="Laurent T."/>
            <person name="Goodwin L."/>
            <person name="Nolan M."/>
            <person name="Davenport K.W."/>
            <person name="Han C.S."/>
            <person name="Rubin E.M."/>
            <person name="Eisen J.A."/>
            <person name="Woyke T."/>
            <person name="Gugger M."/>
            <person name="Kerfeld C.A."/>
        </authorList>
    </citation>
    <scope>NUCLEOTIDE SEQUENCE [LARGE SCALE GENOMIC DNA]</scope>
    <source>
        <strain evidence="3">ATCC 29371 / PCC 7437</strain>
    </source>
</reference>
<dbReference type="PROSITE" id="PS51781">
    <property type="entry name" value="SH3B"/>
    <property type="match status" value="1"/>
</dbReference>
<sequence length="129" mass="14083">MRSQFITSIVFISAFIVLTLAGVKPVKTQLKQNSLQGCTTVYSFPVGGNLISKESESQINVREEPTVSAKVSDFGNQGEPIYVTQVFENNADGYCWYKVSFQSGAKGWVRGDFVSIFLASLAEAPLCSL</sequence>
<dbReference type="Pfam" id="PF08239">
    <property type="entry name" value="SH3_3"/>
    <property type="match status" value="1"/>
</dbReference>
<dbReference type="AlphaFoldDB" id="K9XV23"/>
<dbReference type="Proteomes" id="UP000010473">
    <property type="component" value="Chromosome"/>
</dbReference>
<accession>K9XV23</accession>
<dbReference type="STRING" id="111780.Sta7437_2873"/>
<name>K9XV23_STAC7</name>